<sequence>MNSSSQPFDWRTYKNDTLSGITVALALVPEAVAFAFVAGVHPLVGLYAAIIVGMITAIFGGRPGMITAAAGSLAVVMMHLVMEHGASYLFLAVIMMGVFQIIIGVMKWGRFIRMVPSSVMLGFVNGLALIIMIAQFTQFKDANGDWLTGASLNSMIAIIAATMAIIYLLPRLTKAVPSALAAIVVVSAAVILLDINAVTVGDRAAVSGTLESLIYGDGTEGGFQGMSWFTNLPEGFWSLQTLWVVLPYAVILTIIGSVESLLTMTLIDDITETRGRANKECIALGSANCVAGSFGTMGGCALIGQSMINVKSGGTGRLSGIAAATGLLIIVLIASPLIEMVPIGALVGLMFFVVIATFNWSSWNIMRGMTKADAFVMILVTALTVIFDLAVAVIAGIVVAALVFAWQHAQRIMLDSTLEEIDGRTVKTYRVQGPLFFASAKNFLDNFDAKNDPNCVQIDFMYSRVYDHTGIEAIDSLTKKYKALGKKLVLKHLSPECQTLLQDAKALVEVNVSEDPHYHVSISGRKSTPVDAD</sequence>
<keyword evidence="8" id="KW-1185">Reference proteome</keyword>
<dbReference type="RefSeq" id="WP_185977475.1">
    <property type="nucleotide sequence ID" value="NZ_JACBGI020000003.1"/>
</dbReference>
<feature type="transmembrane region" description="Helical" evidence="5">
    <location>
        <begin position="375"/>
        <end position="406"/>
    </location>
</feature>
<dbReference type="InterPro" id="IPR036513">
    <property type="entry name" value="STAS_dom_sf"/>
</dbReference>
<organism evidence="7 8">
    <name type="scientific">Thiomicrorhabdus heinhorstiae</name>
    <dbReference type="NCBI Taxonomy" id="2748010"/>
    <lineage>
        <taxon>Bacteria</taxon>
        <taxon>Pseudomonadati</taxon>
        <taxon>Pseudomonadota</taxon>
        <taxon>Gammaproteobacteria</taxon>
        <taxon>Thiotrichales</taxon>
        <taxon>Piscirickettsiaceae</taxon>
        <taxon>Thiomicrorhabdus</taxon>
    </lineage>
</organism>
<feature type="transmembrane region" description="Helical" evidence="5">
    <location>
        <begin position="242"/>
        <end position="267"/>
    </location>
</feature>
<feature type="domain" description="STAS" evidence="6">
    <location>
        <begin position="426"/>
        <end position="502"/>
    </location>
</feature>
<evidence type="ECO:0000313" key="7">
    <source>
        <dbReference type="EMBL" id="MBF6057323.1"/>
    </source>
</evidence>
<accession>A0ABS0BW65</accession>
<feature type="transmembrane region" description="Helical" evidence="5">
    <location>
        <begin position="318"/>
        <end position="337"/>
    </location>
</feature>
<dbReference type="PROSITE" id="PS50801">
    <property type="entry name" value="STAS"/>
    <property type="match status" value="1"/>
</dbReference>
<dbReference type="SUPFAM" id="SSF52091">
    <property type="entry name" value="SpoIIaa-like"/>
    <property type="match status" value="1"/>
</dbReference>
<dbReference type="InterPro" id="IPR052706">
    <property type="entry name" value="Membrane-Transporter-like"/>
</dbReference>
<dbReference type="EMBL" id="JACBGI020000003">
    <property type="protein sequence ID" value="MBF6057323.1"/>
    <property type="molecule type" value="Genomic_DNA"/>
</dbReference>
<evidence type="ECO:0000256" key="2">
    <source>
        <dbReference type="ARBA" id="ARBA00022692"/>
    </source>
</evidence>
<keyword evidence="4 5" id="KW-0472">Membrane</keyword>
<dbReference type="InterPro" id="IPR011547">
    <property type="entry name" value="SLC26A/SulP_dom"/>
</dbReference>
<evidence type="ECO:0000256" key="4">
    <source>
        <dbReference type="ARBA" id="ARBA00023136"/>
    </source>
</evidence>
<feature type="transmembrane region" description="Helical" evidence="5">
    <location>
        <begin position="43"/>
        <end position="60"/>
    </location>
</feature>
<dbReference type="Pfam" id="PF00916">
    <property type="entry name" value="Sulfate_transp"/>
    <property type="match status" value="1"/>
</dbReference>
<dbReference type="Gene3D" id="3.30.750.24">
    <property type="entry name" value="STAS domain"/>
    <property type="match status" value="1"/>
</dbReference>
<keyword evidence="3 5" id="KW-1133">Transmembrane helix</keyword>
<dbReference type="InterPro" id="IPR002645">
    <property type="entry name" value="STAS_dom"/>
</dbReference>
<dbReference type="Pfam" id="PF01740">
    <property type="entry name" value="STAS"/>
    <property type="match status" value="1"/>
</dbReference>
<feature type="transmembrane region" description="Helical" evidence="5">
    <location>
        <begin position="343"/>
        <end position="363"/>
    </location>
</feature>
<evidence type="ECO:0000256" key="1">
    <source>
        <dbReference type="ARBA" id="ARBA00004141"/>
    </source>
</evidence>
<evidence type="ECO:0000313" key="8">
    <source>
        <dbReference type="Proteomes" id="UP001193680"/>
    </source>
</evidence>
<dbReference type="Proteomes" id="UP001193680">
    <property type="component" value="Unassembled WGS sequence"/>
</dbReference>
<dbReference type="PANTHER" id="PTHR43310:SF1">
    <property type="entry name" value="SULFATE TRANSPORTER YBAR-RELATED"/>
    <property type="match status" value="1"/>
</dbReference>
<gene>
    <name evidence="7" type="ORF">H8792_003120</name>
</gene>
<feature type="transmembrane region" description="Helical" evidence="5">
    <location>
        <begin position="176"/>
        <end position="193"/>
    </location>
</feature>
<evidence type="ECO:0000256" key="5">
    <source>
        <dbReference type="SAM" id="Phobius"/>
    </source>
</evidence>
<feature type="transmembrane region" description="Helical" evidence="5">
    <location>
        <begin position="88"/>
        <end position="106"/>
    </location>
</feature>
<name>A0ABS0BW65_9GAMM</name>
<dbReference type="PANTHER" id="PTHR43310">
    <property type="entry name" value="SULFATE TRANSPORTER YBAR-RELATED"/>
    <property type="match status" value="1"/>
</dbReference>
<feature type="transmembrane region" description="Helical" evidence="5">
    <location>
        <begin position="118"/>
        <end position="138"/>
    </location>
</feature>
<evidence type="ECO:0000256" key="3">
    <source>
        <dbReference type="ARBA" id="ARBA00022989"/>
    </source>
</evidence>
<dbReference type="CDD" id="cd07042">
    <property type="entry name" value="STAS_SulP_like_sulfate_transporter"/>
    <property type="match status" value="1"/>
</dbReference>
<feature type="transmembrane region" description="Helical" evidence="5">
    <location>
        <begin position="150"/>
        <end position="169"/>
    </location>
</feature>
<keyword evidence="2 5" id="KW-0812">Transmembrane</keyword>
<protein>
    <submittedName>
        <fullName evidence="7">SulP family inorganic anion transporter</fullName>
    </submittedName>
</protein>
<comment type="subcellular location">
    <subcellularLocation>
        <location evidence="1">Membrane</location>
        <topology evidence="1">Multi-pass membrane protein</topology>
    </subcellularLocation>
</comment>
<proteinExistence type="predicted"/>
<reference evidence="7 8" key="1">
    <citation type="submission" date="2020-06" db="EMBL/GenBank/DDBJ databases">
        <authorList>
            <person name="Scott K."/>
        </authorList>
    </citation>
    <scope>NUCLEOTIDE SEQUENCE [LARGE SCALE GENOMIC DNA]</scope>
    <source>
        <strain evidence="7 8">HH1</strain>
    </source>
</reference>
<reference evidence="7 8" key="2">
    <citation type="submission" date="2020-11" db="EMBL/GenBank/DDBJ databases">
        <title>Sulfur oxidizing isolate from Hospital Hole Sinkhole.</title>
        <authorList>
            <person name="Scott K.M."/>
        </authorList>
    </citation>
    <scope>NUCLEOTIDE SEQUENCE [LARGE SCALE GENOMIC DNA]</scope>
    <source>
        <strain evidence="7 8">HH1</strain>
    </source>
</reference>
<comment type="caution">
    <text evidence="7">The sequence shown here is derived from an EMBL/GenBank/DDBJ whole genome shotgun (WGS) entry which is preliminary data.</text>
</comment>
<evidence type="ECO:0000259" key="6">
    <source>
        <dbReference type="PROSITE" id="PS50801"/>
    </source>
</evidence>